<dbReference type="EMBL" id="SLUN01000004">
    <property type="protein sequence ID" value="TCL74292.1"/>
    <property type="molecule type" value="Genomic_DNA"/>
</dbReference>
<name>A0A4R1S744_HYDET</name>
<feature type="chain" id="PRO_5020361284" evidence="1">
    <location>
        <begin position="25"/>
        <end position="430"/>
    </location>
</feature>
<dbReference type="InterPro" id="IPR050490">
    <property type="entry name" value="Bact_solute-bd_prot1"/>
</dbReference>
<dbReference type="PANTHER" id="PTHR43649">
    <property type="entry name" value="ARABINOSE-BINDING PROTEIN-RELATED"/>
    <property type="match status" value="1"/>
</dbReference>
<dbReference type="Proteomes" id="UP000295008">
    <property type="component" value="Unassembled WGS sequence"/>
</dbReference>
<dbReference type="SUPFAM" id="SSF53850">
    <property type="entry name" value="Periplasmic binding protein-like II"/>
    <property type="match status" value="1"/>
</dbReference>
<keyword evidence="1" id="KW-0732">Signal</keyword>
<organism evidence="2 3">
    <name type="scientific">Hydrogenispora ethanolica</name>
    <dbReference type="NCBI Taxonomy" id="1082276"/>
    <lineage>
        <taxon>Bacteria</taxon>
        <taxon>Bacillati</taxon>
        <taxon>Bacillota</taxon>
        <taxon>Hydrogenispora</taxon>
    </lineage>
</organism>
<proteinExistence type="predicted"/>
<evidence type="ECO:0000256" key="1">
    <source>
        <dbReference type="SAM" id="SignalP"/>
    </source>
</evidence>
<keyword evidence="3" id="KW-1185">Reference proteome</keyword>
<accession>A0A4R1S744</accession>
<dbReference type="RefSeq" id="WP_165907815.1">
    <property type="nucleotide sequence ID" value="NZ_SLUN01000004.1"/>
</dbReference>
<reference evidence="2 3" key="1">
    <citation type="submission" date="2019-03" db="EMBL/GenBank/DDBJ databases">
        <title>Genomic Encyclopedia of Type Strains, Phase IV (KMG-IV): sequencing the most valuable type-strain genomes for metagenomic binning, comparative biology and taxonomic classification.</title>
        <authorList>
            <person name="Goeker M."/>
        </authorList>
    </citation>
    <scope>NUCLEOTIDE SEQUENCE [LARGE SCALE GENOMIC DNA]</scope>
    <source>
        <strain evidence="2 3">LX-B</strain>
    </source>
</reference>
<dbReference type="Gene3D" id="3.40.190.10">
    <property type="entry name" value="Periplasmic binding protein-like II"/>
    <property type="match status" value="1"/>
</dbReference>
<keyword evidence="2" id="KW-0762">Sugar transport</keyword>
<dbReference type="PANTHER" id="PTHR43649:SF12">
    <property type="entry name" value="DIACETYLCHITOBIOSE BINDING PROTEIN DASA"/>
    <property type="match status" value="1"/>
</dbReference>
<evidence type="ECO:0000313" key="3">
    <source>
        <dbReference type="Proteomes" id="UP000295008"/>
    </source>
</evidence>
<comment type="caution">
    <text evidence="2">The sequence shown here is derived from an EMBL/GenBank/DDBJ whole genome shotgun (WGS) entry which is preliminary data.</text>
</comment>
<dbReference type="InterPro" id="IPR006059">
    <property type="entry name" value="SBP"/>
</dbReference>
<keyword evidence="2" id="KW-0813">Transport</keyword>
<sequence>MFKKMVWSLTLILALGMAIIPAFAAPVTIQYAFWGNPTAIGVEKDIIDEFEKTHPNIKVTPVAIAYNDYHQKILTLMAGGQAPDVMRIDSYFFSDFMRSKALKDITKFIKRDKVNLDAYYPSGLIDSMYKGRYYGLPWGTAPIFMVLNNKMFQDAGLAMPSFDWTWDEFVKYCKALSKDQGAGRQYGFGDGFGAGGGSFSSILPFVWINGGDLFDKSRTKFTLDQPASTKQIQAVADLIKQGVFAEPSQLTSAEVVNRWQVNNKIAMRLGSALELLSLQQFDNFAFSIYPFPSKGKYTKTTIVKSNTVGISSSSKNVDAAWEFLKFLRAPGQSGETLYMKAKRVPPSVDDPELWKLYADPNKYPKNIAESAKAIAGVKHSHTLPLRPGWMEVQGALVPEFQKVFSGQITAQAAMKGIAPRIKEILNRTAK</sequence>
<protein>
    <submittedName>
        <fullName evidence="2">Multiple sugar transport system substrate-binding protein</fullName>
    </submittedName>
</protein>
<evidence type="ECO:0000313" key="2">
    <source>
        <dbReference type="EMBL" id="TCL74292.1"/>
    </source>
</evidence>
<dbReference type="AlphaFoldDB" id="A0A4R1S744"/>
<gene>
    <name evidence="2" type="ORF">EDC14_1004230</name>
</gene>
<dbReference type="Pfam" id="PF01547">
    <property type="entry name" value="SBP_bac_1"/>
    <property type="match status" value="1"/>
</dbReference>
<dbReference type="CDD" id="cd13585">
    <property type="entry name" value="PBP2_TMBP_like"/>
    <property type="match status" value="1"/>
</dbReference>
<feature type="signal peptide" evidence="1">
    <location>
        <begin position="1"/>
        <end position="24"/>
    </location>
</feature>